<reference evidence="2" key="1">
    <citation type="journal article" date="2019" name="Int. J. Syst. Evol. Microbiol.">
        <title>The Global Catalogue of Microorganisms (GCM) 10K type strain sequencing project: providing services to taxonomists for standard genome sequencing and annotation.</title>
        <authorList>
            <consortium name="The Broad Institute Genomics Platform"/>
            <consortium name="The Broad Institute Genome Sequencing Center for Infectious Disease"/>
            <person name="Wu L."/>
            <person name="Ma J."/>
        </authorList>
    </citation>
    <scope>NUCLEOTIDE SEQUENCE [LARGE SCALE GENOMIC DNA]</scope>
    <source>
        <strain evidence="2">NBRC 105830</strain>
    </source>
</reference>
<evidence type="ECO:0000313" key="1">
    <source>
        <dbReference type="EMBL" id="GMA20231.1"/>
    </source>
</evidence>
<proteinExistence type="predicted"/>
<comment type="caution">
    <text evidence="1">The sequence shown here is derived from an EMBL/GenBank/DDBJ whole genome shotgun (WGS) entry which is preliminary data.</text>
</comment>
<name>A0ABQ6HP47_9MICO</name>
<gene>
    <name evidence="1" type="ORF">GCM10025862_22520</name>
</gene>
<organism evidence="1 2">
    <name type="scientific">Arsenicicoccus piscis</name>
    <dbReference type="NCBI Taxonomy" id="673954"/>
    <lineage>
        <taxon>Bacteria</taxon>
        <taxon>Bacillati</taxon>
        <taxon>Actinomycetota</taxon>
        <taxon>Actinomycetes</taxon>
        <taxon>Micrococcales</taxon>
        <taxon>Intrasporangiaceae</taxon>
        <taxon>Arsenicicoccus</taxon>
    </lineage>
</organism>
<keyword evidence="2" id="KW-1185">Reference proteome</keyword>
<evidence type="ECO:0000313" key="2">
    <source>
        <dbReference type="Proteomes" id="UP001157109"/>
    </source>
</evidence>
<dbReference type="Proteomes" id="UP001157109">
    <property type="component" value="Unassembled WGS sequence"/>
</dbReference>
<dbReference type="EMBL" id="BSUJ01000001">
    <property type="protein sequence ID" value="GMA20231.1"/>
    <property type="molecule type" value="Genomic_DNA"/>
</dbReference>
<accession>A0ABQ6HP47</accession>
<protein>
    <submittedName>
        <fullName evidence="1">Uncharacterized protein</fullName>
    </submittedName>
</protein>
<sequence length="220" mass="22067">MRLLARSTPLGGYPASWLAVTQPQEGVPALVVVTQPAASAAAKATRLVPLLDGAQVRAFPSLSSGTAFSAPAGLAITPEALVTAYAKSLVHPSPSPLPKTVAADPFAAQVRAAETQLADGVKGAGSATSTQRILPGTTTVTQADGGALVLATLERTTTITVTEGAEVATPAAFQAAKGPKTLKHKGTWVTQEALAFEVPKGAGQAHLVGADERTVSASGS</sequence>